<sequence length="326" mass="36915">YCKKLVVGSSFACVLIECVIFLLAPVATTITTYEFIGSNTYYLGYIPIYLCSFGVIYMFLLTALTDPGVFPRIEEHVIVPDSPATLFSDNEVCRTCSINKPPGTAHCSECGHCIVYQDHHCPWMGTCIGLRNYFYFVLSCGAAALYTLVVIIYNCYGIYKVISEEFLGLFGDSFTNALVLIIFTIMAVFGFFFGISMVFTNINLIKTDFTTRAEIRNRANVKQALHQKEVETLQTDQNIGQETDLEALVVNYSKQPNIQDERRKTVLQLQKEDEVLSSLNLQKYKTSGVKRMVFGRKMPILRHMTPENAEKTAWRWTVVLGGYDDE</sequence>
<feature type="transmembrane region" description="Helical" evidence="10">
    <location>
        <begin position="133"/>
        <end position="159"/>
    </location>
</feature>
<organism evidence="12">
    <name type="scientific">Trepomonas sp. PC1</name>
    <dbReference type="NCBI Taxonomy" id="1076344"/>
    <lineage>
        <taxon>Eukaryota</taxon>
        <taxon>Metamonada</taxon>
        <taxon>Diplomonadida</taxon>
        <taxon>Hexamitidae</taxon>
        <taxon>Hexamitinae</taxon>
        <taxon>Trepomonas</taxon>
    </lineage>
</organism>
<evidence type="ECO:0000256" key="7">
    <source>
        <dbReference type="ARBA" id="ARBA00023288"/>
    </source>
</evidence>
<feature type="transmembrane region" description="Helical" evidence="10">
    <location>
        <begin position="42"/>
        <end position="64"/>
    </location>
</feature>
<feature type="non-terminal residue" evidence="12">
    <location>
        <position position="1"/>
    </location>
</feature>
<keyword evidence="5 10" id="KW-0472">Membrane</keyword>
<comment type="similarity">
    <text evidence="10">Belongs to the DHHC palmitoyltransferase family.</text>
</comment>
<comment type="subcellular location">
    <subcellularLocation>
        <location evidence="1">Endomembrane system</location>
        <topology evidence="1">Multi-pass membrane protein</topology>
    </subcellularLocation>
</comment>
<protein>
    <recommendedName>
        <fullName evidence="10">Palmitoyltransferase</fullName>
        <ecNumber evidence="10">2.3.1.225</ecNumber>
    </recommendedName>
</protein>
<dbReference type="GO" id="GO:0019706">
    <property type="term" value="F:protein-cysteine S-palmitoyltransferase activity"/>
    <property type="evidence" value="ECO:0007669"/>
    <property type="project" value="UniProtKB-EC"/>
</dbReference>
<evidence type="ECO:0000313" key="12">
    <source>
        <dbReference type="EMBL" id="JAP94958.1"/>
    </source>
</evidence>
<name>A0A146KFK1_9EUKA</name>
<keyword evidence="7" id="KW-0449">Lipoprotein</keyword>
<evidence type="ECO:0000256" key="8">
    <source>
        <dbReference type="ARBA" id="ARBA00023315"/>
    </source>
</evidence>
<feature type="transmembrane region" description="Helical" evidence="10">
    <location>
        <begin position="12"/>
        <end position="36"/>
    </location>
</feature>
<keyword evidence="8 10" id="KW-0012">Acyltransferase</keyword>
<keyword evidence="4 10" id="KW-1133">Transmembrane helix</keyword>
<keyword evidence="3 10" id="KW-0812">Transmembrane</keyword>
<accession>A0A146KFK1</accession>
<dbReference type="PANTHER" id="PTHR22883">
    <property type="entry name" value="ZINC FINGER DHHC DOMAIN CONTAINING PROTEIN"/>
    <property type="match status" value="1"/>
</dbReference>
<dbReference type="InterPro" id="IPR001594">
    <property type="entry name" value="Palmitoyltrfase_DHHC"/>
</dbReference>
<dbReference type="InterPro" id="IPR039859">
    <property type="entry name" value="PFA4/ZDH16/20/ERF2-like"/>
</dbReference>
<feature type="domain" description="Palmitoyltransferase DHHC" evidence="11">
    <location>
        <begin position="88"/>
        <end position="217"/>
    </location>
</feature>
<keyword evidence="2 10" id="KW-0808">Transferase</keyword>
<dbReference type="Pfam" id="PF01529">
    <property type="entry name" value="DHHC"/>
    <property type="match status" value="1"/>
</dbReference>
<feature type="non-terminal residue" evidence="12">
    <location>
        <position position="326"/>
    </location>
</feature>
<dbReference type="GO" id="GO:0005794">
    <property type="term" value="C:Golgi apparatus"/>
    <property type="evidence" value="ECO:0007669"/>
    <property type="project" value="TreeGrafter"/>
</dbReference>
<proteinExistence type="inferred from homology"/>
<dbReference type="PROSITE" id="PS50216">
    <property type="entry name" value="DHHC"/>
    <property type="match status" value="1"/>
</dbReference>
<evidence type="ECO:0000256" key="5">
    <source>
        <dbReference type="ARBA" id="ARBA00023136"/>
    </source>
</evidence>
<dbReference type="GO" id="GO:0006612">
    <property type="term" value="P:protein targeting to membrane"/>
    <property type="evidence" value="ECO:0007669"/>
    <property type="project" value="TreeGrafter"/>
</dbReference>
<evidence type="ECO:0000256" key="6">
    <source>
        <dbReference type="ARBA" id="ARBA00023139"/>
    </source>
</evidence>
<evidence type="ECO:0000256" key="4">
    <source>
        <dbReference type="ARBA" id="ARBA00022989"/>
    </source>
</evidence>
<evidence type="ECO:0000256" key="9">
    <source>
        <dbReference type="ARBA" id="ARBA00048048"/>
    </source>
</evidence>
<evidence type="ECO:0000256" key="10">
    <source>
        <dbReference type="RuleBase" id="RU079119"/>
    </source>
</evidence>
<dbReference type="GO" id="GO:0005783">
    <property type="term" value="C:endoplasmic reticulum"/>
    <property type="evidence" value="ECO:0007669"/>
    <property type="project" value="TreeGrafter"/>
</dbReference>
<keyword evidence="6" id="KW-0564">Palmitate</keyword>
<dbReference type="EMBL" id="GDID01001648">
    <property type="protein sequence ID" value="JAP94958.1"/>
    <property type="molecule type" value="Transcribed_RNA"/>
</dbReference>
<evidence type="ECO:0000256" key="3">
    <source>
        <dbReference type="ARBA" id="ARBA00022692"/>
    </source>
</evidence>
<dbReference type="AlphaFoldDB" id="A0A146KFK1"/>
<evidence type="ECO:0000256" key="1">
    <source>
        <dbReference type="ARBA" id="ARBA00004127"/>
    </source>
</evidence>
<evidence type="ECO:0000256" key="2">
    <source>
        <dbReference type="ARBA" id="ARBA00022679"/>
    </source>
</evidence>
<dbReference type="EC" id="2.3.1.225" evidence="10"/>
<comment type="domain">
    <text evidence="10">The DHHC domain is required for palmitoyltransferase activity.</text>
</comment>
<reference evidence="12" key="1">
    <citation type="submission" date="2015-07" db="EMBL/GenBank/DDBJ databases">
        <title>Adaptation to a free-living lifestyle via gene acquisitions in the diplomonad Trepomonas sp. PC1.</title>
        <authorList>
            <person name="Xu F."/>
            <person name="Jerlstrom-Hultqvist J."/>
            <person name="Kolisko M."/>
            <person name="Simpson A.G.B."/>
            <person name="Roger A.J."/>
            <person name="Svard S.G."/>
            <person name="Andersson J.O."/>
        </authorList>
    </citation>
    <scope>NUCLEOTIDE SEQUENCE</scope>
    <source>
        <strain evidence="12">PC1</strain>
    </source>
</reference>
<evidence type="ECO:0000259" key="11">
    <source>
        <dbReference type="Pfam" id="PF01529"/>
    </source>
</evidence>
<comment type="catalytic activity">
    <reaction evidence="9 10">
        <text>L-cysteinyl-[protein] + hexadecanoyl-CoA = S-hexadecanoyl-L-cysteinyl-[protein] + CoA</text>
        <dbReference type="Rhea" id="RHEA:36683"/>
        <dbReference type="Rhea" id="RHEA-COMP:10131"/>
        <dbReference type="Rhea" id="RHEA-COMP:11032"/>
        <dbReference type="ChEBI" id="CHEBI:29950"/>
        <dbReference type="ChEBI" id="CHEBI:57287"/>
        <dbReference type="ChEBI" id="CHEBI:57379"/>
        <dbReference type="ChEBI" id="CHEBI:74151"/>
        <dbReference type="EC" id="2.3.1.225"/>
    </reaction>
</comment>
<feature type="transmembrane region" description="Helical" evidence="10">
    <location>
        <begin position="179"/>
        <end position="202"/>
    </location>
</feature>
<dbReference type="PANTHER" id="PTHR22883:SF43">
    <property type="entry name" value="PALMITOYLTRANSFERASE APP"/>
    <property type="match status" value="1"/>
</dbReference>
<gene>
    <name evidence="12" type="ORF">TPC1_12196</name>
</gene>